<dbReference type="Gene3D" id="1.10.8.500">
    <property type="entry name" value="HAMP domain in histidine kinase"/>
    <property type="match status" value="1"/>
</dbReference>
<dbReference type="SMART" id="SM00304">
    <property type="entry name" value="HAMP"/>
    <property type="match status" value="1"/>
</dbReference>
<dbReference type="Proteomes" id="UP000031549">
    <property type="component" value="Unassembled WGS sequence"/>
</dbReference>
<evidence type="ECO:0000256" key="15">
    <source>
        <dbReference type="ARBA" id="ARBA00023306"/>
    </source>
</evidence>
<dbReference type="PROSITE" id="PS50109">
    <property type="entry name" value="HIS_KIN"/>
    <property type="match status" value="1"/>
</dbReference>
<reference evidence="23 24" key="1">
    <citation type="journal article" date="2015" name="Genome Announc.">
        <title>Draft Genome Sequence of Cyanobacterium Hassallia byssoidea Strain VB512170, Isolated from Monuments in India.</title>
        <authorList>
            <person name="Singh D."/>
            <person name="Chandrababunaidu M.M."/>
            <person name="Panda A."/>
            <person name="Sen D."/>
            <person name="Bhattacharyya S."/>
            <person name="Adhikary S.P."/>
            <person name="Tripathy S."/>
        </authorList>
    </citation>
    <scope>NUCLEOTIDE SEQUENCE [LARGE SCALE GENOMIC DNA]</scope>
    <source>
        <strain evidence="23 24">VB512170</strain>
    </source>
</reference>
<dbReference type="Pfam" id="PF02743">
    <property type="entry name" value="dCache_1"/>
    <property type="match status" value="1"/>
</dbReference>
<dbReference type="SUPFAM" id="SSF52172">
    <property type="entry name" value="CheY-like"/>
    <property type="match status" value="1"/>
</dbReference>
<evidence type="ECO:0000256" key="5">
    <source>
        <dbReference type="ARBA" id="ARBA00022475"/>
    </source>
</evidence>
<evidence type="ECO:0000256" key="10">
    <source>
        <dbReference type="ARBA" id="ARBA00022777"/>
    </source>
</evidence>
<dbReference type="GO" id="GO:0000155">
    <property type="term" value="F:phosphorelay sensor kinase activity"/>
    <property type="evidence" value="ECO:0007669"/>
    <property type="project" value="InterPro"/>
</dbReference>
<dbReference type="GO" id="GO:0005524">
    <property type="term" value="F:ATP binding"/>
    <property type="evidence" value="ECO:0007669"/>
    <property type="project" value="UniProtKB-KW"/>
</dbReference>
<feature type="modified residue" description="4-aspartylphosphate" evidence="17">
    <location>
        <position position="753"/>
    </location>
</feature>
<evidence type="ECO:0000313" key="24">
    <source>
        <dbReference type="Proteomes" id="UP000031549"/>
    </source>
</evidence>
<organism evidence="23 24">
    <name type="scientific">Hassallia byssoidea VB512170</name>
    <dbReference type="NCBI Taxonomy" id="1304833"/>
    <lineage>
        <taxon>Bacteria</taxon>
        <taxon>Bacillati</taxon>
        <taxon>Cyanobacteriota</taxon>
        <taxon>Cyanophyceae</taxon>
        <taxon>Nostocales</taxon>
        <taxon>Tolypothrichaceae</taxon>
        <taxon>Hassallia</taxon>
    </lineage>
</organism>
<evidence type="ECO:0000259" key="21">
    <source>
        <dbReference type="PROSITE" id="PS50110"/>
    </source>
</evidence>
<dbReference type="InterPro" id="IPR036890">
    <property type="entry name" value="HATPase_C_sf"/>
</dbReference>
<keyword evidence="18" id="KW-0175">Coiled coil</keyword>
<dbReference type="CDD" id="cd16922">
    <property type="entry name" value="HATPase_EvgS-ArcB-TorS-like"/>
    <property type="match status" value="1"/>
</dbReference>
<dbReference type="InterPro" id="IPR036097">
    <property type="entry name" value="HisK_dim/P_sf"/>
</dbReference>
<dbReference type="InterPro" id="IPR001789">
    <property type="entry name" value="Sig_transdc_resp-reg_receiver"/>
</dbReference>
<dbReference type="SUPFAM" id="SSF47384">
    <property type="entry name" value="Homodimeric domain of signal transducing histidine kinase"/>
    <property type="match status" value="1"/>
</dbReference>
<dbReference type="SUPFAM" id="SSF158472">
    <property type="entry name" value="HAMP domain-like"/>
    <property type="match status" value="1"/>
</dbReference>
<keyword evidence="24" id="KW-1185">Reference proteome</keyword>
<dbReference type="EMBL" id="JTCM02000056">
    <property type="protein sequence ID" value="NEU75037.1"/>
    <property type="molecule type" value="Genomic_DNA"/>
</dbReference>
<feature type="domain" description="Response regulatory" evidence="21">
    <location>
        <begin position="704"/>
        <end position="820"/>
    </location>
</feature>
<keyword evidence="7" id="KW-0808">Transferase</keyword>
<dbReference type="SMART" id="SM00387">
    <property type="entry name" value="HATPase_c"/>
    <property type="match status" value="1"/>
</dbReference>
<keyword evidence="15" id="KW-0131">Cell cycle</keyword>
<keyword evidence="12 19" id="KW-1133">Transmembrane helix</keyword>
<comment type="subcellular location">
    <subcellularLocation>
        <location evidence="2">Cell membrane</location>
        <topology evidence="2">Multi-pass membrane protein</topology>
    </subcellularLocation>
</comment>
<keyword evidence="9" id="KW-0547">Nucleotide-binding</keyword>
<keyword evidence="6 17" id="KW-0597">Phosphoprotein</keyword>
<dbReference type="Gene3D" id="1.10.287.130">
    <property type="match status" value="1"/>
</dbReference>
<dbReference type="FunFam" id="3.30.565.10:FF:000010">
    <property type="entry name" value="Sensor histidine kinase RcsC"/>
    <property type="match status" value="1"/>
</dbReference>
<dbReference type="Pfam" id="PF02518">
    <property type="entry name" value="HATPase_c"/>
    <property type="match status" value="1"/>
</dbReference>
<evidence type="ECO:0000256" key="8">
    <source>
        <dbReference type="ARBA" id="ARBA00022692"/>
    </source>
</evidence>
<evidence type="ECO:0000256" key="14">
    <source>
        <dbReference type="ARBA" id="ARBA00023136"/>
    </source>
</evidence>
<dbReference type="AlphaFoldDB" id="A0A846HBQ6"/>
<evidence type="ECO:0000259" key="20">
    <source>
        <dbReference type="PROSITE" id="PS50109"/>
    </source>
</evidence>
<evidence type="ECO:0000256" key="9">
    <source>
        <dbReference type="ARBA" id="ARBA00022741"/>
    </source>
</evidence>
<keyword evidence="5" id="KW-1003">Cell membrane</keyword>
<keyword evidence="10" id="KW-0418">Kinase</keyword>
<accession>A0A846HBQ6</accession>
<sequence>MKSIATRTQLAQKVPLRLVLVVPFVLQIFAAVGLVGYFSLRNGQKAINDLATQLQTEVSARIDQHLDSYLATPFQINQVNLSNLKLGLLNLRDLKGMGHYFWKQMQVFDVGYIGHTLPNGEYAGAGYLKDFHNVTIDQPSPYSKTKGYTYATDSQGNRTKLIDVYDYDVLKDTSSKDAIKAGKPAWSSVYPWDGFPDILAISANYPVYNETHTLQAILWVDLRLSQISNFLRQIKISRNGKTFILERDGLIVASSATESPYKIVNKEAKRLKATDSKDILIRATAQHLNKHFGNLNKIKVSQHLEFTLNGQRQFVQITPWKDKYGLDWLIVVTVPESDFMGQINVNTRTTILLCVLALLLATLLGVITSRWIAKPIFRLIQASEQIAAGNLDSSMEIVGVKEISVLAQSFNKMAEQLQESFTELENRVTERTKELNLAKEQAEAANLAKSDFLANMSHELRTPLNGILGYAQILQRDKSASSKQQDGISIIYQCGSHLLTLINDILDISKIEAQKLELYPTDFYLDNFLLGVREICSIKAEQKEIGFDYQALNHLPTAIHADEKRLRQVLINLLGNAIKFTERGSVSFKVGVNGSGKEQLLITKIRFQVEDTGVGMTPEQLDKIFLPFEQVGDSAHKAEGTGLGLAISRKIVEMMGSQIYVESTYGKGSKFWFDLDLIEATDLVKLEKTNSEQHVIGYQGERRKILIVDDRWENRAVIVNLLEPIGFNLIEANNGQNGLEKVREYQPDLIITDLSMPVMNGFDMTQSLRNLAEFKNALIIASSASVFSFDRQKSREAGCNDFLAKPVQAIELLEQLQLYLKLEWIYETKDNSELVTEIQNTFTQVDEMVIPPSQELTNLYQAAKGGYVLRITEEANRIKQLDSKYTAFANSVLKLADEFDDEAIANLIQPFIE</sequence>
<dbReference type="SMART" id="SM00448">
    <property type="entry name" value="REC"/>
    <property type="match status" value="1"/>
</dbReference>
<dbReference type="InterPro" id="IPR033479">
    <property type="entry name" value="dCache_1"/>
</dbReference>
<comment type="caution">
    <text evidence="23">The sequence shown here is derived from an EMBL/GenBank/DDBJ whole genome shotgun (WGS) entry which is preliminary data.</text>
</comment>
<dbReference type="Gene3D" id="3.30.565.10">
    <property type="entry name" value="Histidine kinase-like ATPase, C-terminal domain"/>
    <property type="match status" value="1"/>
</dbReference>
<comment type="catalytic activity">
    <reaction evidence="1">
        <text>ATP + protein L-histidine = ADP + protein N-phospho-L-histidine.</text>
        <dbReference type="EC" id="2.7.13.3"/>
    </reaction>
</comment>
<dbReference type="GO" id="GO:0005886">
    <property type="term" value="C:plasma membrane"/>
    <property type="evidence" value="ECO:0007669"/>
    <property type="project" value="UniProtKB-SubCell"/>
</dbReference>
<evidence type="ECO:0000256" key="4">
    <source>
        <dbReference type="ARBA" id="ARBA00012438"/>
    </source>
</evidence>
<keyword evidence="11" id="KW-0067">ATP-binding</keyword>
<feature type="transmembrane region" description="Helical" evidence="19">
    <location>
        <begin position="350"/>
        <end position="373"/>
    </location>
</feature>
<feature type="transmembrane region" description="Helical" evidence="19">
    <location>
        <begin position="20"/>
        <end position="40"/>
    </location>
</feature>
<dbReference type="Pfam" id="PF00672">
    <property type="entry name" value="HAMP"/>
    <property type="match status" value="1"/>
</dbReference>
<dbReference type="PROSITE" id="PS50110">
    <property type="entry name" value="RESPONSE_REGULATORY"/>
    <property type="match status" value="1"/>
</dbReference>
<evidence type="ECO:0000256" key="17">
    <source>
        <dbReference type="PROSITE-ProRule" id="PRU00169"/>
    </source>
</evidence>
<dbReference type="InterPro" id="IPR004358">
    <property type="entry name" value="Sig_transdc_His_kin-like_C"/>
</dbReference>
<evidence type="ECO:0000256" key="3">
    <source>
        <dbReference type="ARBA" id="ARBA00006402"/>
    </source>
</evidence>
<dbReference type="CDD" id="cd00082">
    <property type="entry name" value="HisKA"/>
    <property type="match status" value="1"/>
</dbReference>
<dbReference type="Pfam" id="PF00512">
    <property type="entry name" value="HisKA"/>
    <property type="match status" value="1"/>
</dbReference>
<evidence type="ECO:0000256" key="16">
    <source>
        <dbReference type="ARBA" id="ARBA00074306"/>
    </source>
</evidence>
<dbReference type="FunFam" id="1.10.287.130:FF:000038">
    <property type="entry name" value="Sensory transduction histidine kinase"/>
    <property type="match status" value="1"/>
</dbReference>
<evidence type="ECO:0000256" key="11">
    <source>
        <dbReference type="ARBA" id="ARBA00022840"/>
    </source>
</evidence>
<dbReference type="InterPro" id="IPR005467">
    <property type="entry name" value="His_kinase_dom"/>
</dbReference>
<dbReference type="Gene3D" id="3.40.50.2300">
    <property type="match status" value="1"/>
</dbReference>
<dbReference type="CDD" id="cd17546">
    <property type="entry name" value="REC_hyHK_CKI1_RcsC-like"/>
    <property type="match status" value="1"/>
</dbReference>
<evidence type="ECO:0000256" key="2">
    <source>
        <dbReference type="ARBA" id="ARBA00004651"/>
    </source>
</evidence>
<protein>
    <recommendedName>
        <fullName evidence="16">Circadian input-output histidine kinase CikA</fullName>
        <ecNumber evidence="4">2.7.13.3</ecNumber>
    </recommendedName>
</protein>
<evidence type="ECO:0000256" key="6">
    <source>
        <dbReference type="ARBA" id="ARBA00022553"/>
    </source>
</evidence>
<evidence type="ECO:0000256" key="12">
    <source>
        <dbReference type="ARBA" id="ARBA00022989"/>
    </source>
</evidence>
<evidence type="ECO:0000256" key="13">
    <source>
        <dbReference type="ARBA" id="ARBA00023012"/>
    </source>
</evidence>
<evidence type="ECO:0000256" key="1">
    <source>
        <dbReference type="ARBA" id="ARBA00000085"/>
    </source>
</evidence>
<feature type="domain" description="Histidine kinase" evidence="20">
    <location>
        <begin position="455"/>
        <end position="679"/>
    </location>
</feature>
<evidence type="ECO:0000259" key="22">
    <source>
        <dbReference type="PROSITE" id="PS50885"/>
    </source>
</evidence>
<gene>
    <name evidence="23" type="ORF">PI95_021380</name>
</gene>
<evidence type="ECO:0000256" key="18">
    <source>
        <dbReference type="SAM" id="Coils"/>
    </source>
</evidence>
<dbReference type="SMART" id="SM00388">
    <property type="entry name" value="HisKA"/>
    <property type="match status" value="1"/>
</dbReference>
<name>A0A846HBQ6_9CYAN</name>
<dbReference type="Gene3D" id="3.30.450.20">
    <property type="entry name" value="PAS domain"/>
    <property type="match status" value="1"/>
</dbReference>
<dbReference type="SUPFAM" id="SSF55874">
    <property type="entry name" value="ATPase domain of HSP90 chaperone/DNA topoisomerase II/histidine kinase"/>
    <property type="match status" value="1"/>
</dbReference>
<comment type="similarity">
    <text evidence="3">In the N-terminal section; belongs to the phytochrome family.</text>
</comment>
<dbReference type="Pfam" id="PF00072">
    <property type="entry name" value="Response_reg"/>
    <property type="match status" value="1"/>
</dbReference>
<keyword evidence="14 19" id="KW-0472">Membrane</keyword>
<dbReference type="InterPro" id="IPR011006">
    <property type="entry name" value="CheY-like_superfamily"/>
</dbReference>
<dbReference type="InterPro" id="IPR003661">
    <property type="entry name" value="HisK_dim/P_dom"/>
</dbReference>
<evidence type="ECO:0000256" key="7">
    <source>
        <dbReference type="ARBA" id="ARBA00022679"/>
    </source>
</evidence>
<dbReference type="InterPro" id="IPR003594">
    <property type="entry name" value="HATPase_dom"/>
</dbReference>
<feature type="coiled-coil region" evidence="18">
    <location>
        <begin position="407"/>
        <end position="441"/>
    </location>
</feature>
<dbReference type="CDD" id="cd06225">
    <property type="entry name" value="HAMP"/>
    <property type="match status" value="1"/>
</dbReference>
<dbReference type="RefSeq" id="WP_039739081.1">
    <property type="nucleotide sequence ID" value="NZ_JTCM02000056.1"/>
</dbReference>
<proteinExistence type="inferred from homology"/>
<dbReference type="PROSITE" id="PS50885">
    <property type="entry name" value="HAMP"/>
    <property type="match status" value="1"/>
</dbReference>
<dbReference type="EC" id="2.7.13.3" evidence="4"/>
<dbReference type="PRINTS" id="PR00344">
    <property type="entry name" value="BCTRLSENSOR"/>
</dbReference>
<evidence type="ECO:0000256" key="19">
    <source>
        <dbReference type="SAM" id="Phobius"/>
    </source>
</evidence>
<dbReference type="InterPro" id="IPR003660">
    <property type="entry name" value="HAMP_dom"/>
</dbReference>
<feature type="domain" description="HAMP" evidence="22">
    <location>
        <begin position="370"/>
        <end position="422"/>
    </location>
</feature>
<dbReference type="PANTHER" id="PTHR43047">
    <property type="entry name" value="TWO-COMPONENT HISTIDINE PROTEIN KINASE"/>
    <property type="match status" value="1"/>
</dbReference>
<keyword evidence="8 19" id="KW-0812">Transmembrane</keyword>
<evidence type="ECO:0000313" key="23">
    <source>
        <dbReference type="EMBL" id="NEU75037.1"/>
    </source>
</evidence>
<keyword evidence="13" id="KW-0902">Two-component regulatory system</keyword>